<feature type="binding site" evidence="6">
    <location>
        <position position="103"/>
    </location>
    <ligand>
        <name>S-adenosyl-L-methionine</name>
        <dbReference type="ChEBI" id="CHEBI:59789"/>
    </ligand>
</feature>
<keyword evidence="5 6" id="KW-0949">S-adenosyl-L-methionine</keyword>
<evidence type="ECO:0000256" key="3">
    <source>
        <dbReference type="ARBA" id="ARBA00022679"/>
    </source>
</evidence>
<dbReference type="Proteomes" id="UP000286806">
    <property type="component" value="Unassembled WGS sequence"/>
</dbReference>
<evidence type="ECO:0000256" key="4">
    <source>
        <dbReference type="ARBA" id="ARBA00022688"/>
    </source>
</evidence>
<organism evidence="7 8">
    <name type="scientific">Sulfuriferula multivorans</name>
    <dbReference type="NCBI Taxonomy" id="1559896"/>
    <lineage>
        <taxon>Bacteria</taxon>
        <taxon>Pseudomonadati</taxon>
        <taxon>Pseudomonadota</taxon>
        <taxon>Betaproteobacteria</taxon>
        <taxon>Nitrosomonadales</taxon>
        <taxon>Sulfuricellaceae</taxon>
        <taxon>Sulfuriferula</taxon>
    </lineage>
</organism>
<dbReference type="EMBL" id="BGOW01000010">
    <property type="protein sequence ID" value="GBL45354.1"/>
    <property type="molecule type" value="Genomic_DNA"/>
</dbReference>
<evidence type="ECO:0000256" key="2">
    <source>
        <dbReference type="ARBA" id="ARBA00022603"/>
    </source>
</evidence>
<keyword evidence="3 6" id="KW-0808">Transferase</keyword>
<dbReference type="GO" id="GO:0043770">
    <property type="term" value="F:demethylmenaquinone methyltransferase activity"/>
    <property type="evidence" value="ECO:0007669"/>
    <property type="project" value="UniProtKB-UniRule"/>
</dbReference>
<dbReference type="EC" id="2.1.1.163" evidence="6"/>
<feature type="binding site" evidence="6">
    <location>
        <position position="82"/>
    </location>
    <ligand>
        <name>S-adenosyl-L-methionine</name>
        <dbReference type="ChEBI" id="CHEBI:59789"/>
    </ligand>
</feature>
<protein>
    <recommendedName>
        <fullName evidence="6">Ubiquinone/menaquinone biosynthesis C-methyltransferase UbiE</fullName>
        <ecNumber evidence="6">2.1.1.163</ecNumber>
        <ecNumber evidence="6">2.1.1.201</ecNumber>
    </recommendedName>
    <alternativeName>
        <fullName evidence="6">2-methoxy-6-polyprenyl-1,4-benzoquinol methylase</fullName>
    </alternativeName>
    <alternativeName>
        <fullName evidence="6">Demethylmenaquinone methyltransferase</fullName>
    </alternativeName>
</protein>
<dbReference type="PROSITE" id="PS51608">
    <property type="entry name" value="SAM_MT_UBIE"/>
    <property type="match status" value="1"/>
</dbReference>
<dbReference type="GO" id="GO:0009060">
    <property type="term" value="P:aerobic respiration"/>
    <property type="evidence" value="ECO:0007669"/>
    <property type="project" value="UniProtKB-UniRule"/>
</dbReference>
<keyword evidence="7" id="KW-0830">Ubiquinone</keyword>
<dbReference type="GO" id="GO:0008425">
    <property type="term" value="F:2-methoxy-6-polyprenyl-1,4-benzoquinol methyltransferase activity"/>
    <property type="evidence" value="ECO:0007669"/>
    <property type="project" value="UniProtKB-UniRule"/>
</dbReference>
<comment type="pathway">
    <text evidence="6">Quinol/quinone metabolism; menaquinone biosynthesis; menaquinol from 1,4-dihydroxy-2-naphthoate: step 2/2.</text>
</comment>
<keyword evidence="1 6" id="KW-0474">Menaquinone biosynthesis</keyword>
<dbReference type="InterPro" id="IPR004033">
    <property type="entry name" value="UbiE/COQ5_MeTrFase"/>
</dbReference>
<comment type="catalytic activity">
    <reaction evidence="6">
        <text>a 2-demethylmenaquinol + S-adenosyl-L-methionine = a menaquinol + S-adenosyl-L-homocysteine + H(+)</text>
        <dbReference type="Rhea" id="RHEA:42640"/>
        <dbReference type="Rhea" id="RHEA-COMP:9539"/>
        <dbReference type="Rhea" id="RHEA-COMP:9563"/>
        <dbReference type="ChEBI" id="CHEBI:15378"/>
        <dbReference type="ChEBI" id="CHEBI:18151"/>
        <dbReference type="ChEBI" id="CHEBI:55437"/>
        <dbReference type="ChEBI" id="CHEBI:57856"/>
        <dbReference type="ChEBI" id="CHEBI:59789"/>
        <dbReference type="EC" id="2.1.1.163"/>
    </reaction>
</comment>
<keyword evidence="2 6" id="KW-0489">Methyltransferase</keyword>
<name>A0A401JCP4_9PROT</name>
<sequence>MILAVFSDCFRAMDNSTHFGFKTVAESDKATKVADVFHSVAQRYDVMNDLMSVGLHRAWKRFTVETSGVRPGNRVLDVAGGTADLTRLFLKKVGSSGQVWLTDINSSMLSVGRDRMLDEGQAVPVAQCDGEKLPFPDNYFDCVSVAFGLRNMTHKDLALADMYRVLRPGGRLLVLEFSKIWKPLAPLYDAYSFKLLPFMGKLVAKDVDSYQYLAESIRMHPGQEELKAMMEHAGFAKVDYYNLSGGVVALHKGYKF</sequence>
<dbReference type="UniPathway" id="UPA00232"/>
<dbReference type="EC" id="2.1.1.201" evidence="6"/>
<keyword evidence="8" id="KW-1185">Reference proteome</keyword>
<dbReference type="PANTHER" id="PTHR43591:SF24">
    <property type="entry name" value="2-METHOXY-6-POLYPRENYL-1,4-BENZOQUINOL METHYLASE, MITOCHONDRIAL"/>
    <property type="match status" value="1"/>
</dbReference>
<comment type="similarity">
    <text evidence="6">Belongs to the class I-like SAM-binding methyltransferase superfamily. MenG/UbiE family.</text>
</comment>
<dbReference type="NCBIfam" id="TIGR01934">
    <property type="entry name" value="MenG_MenH_UbiE"/>
    <property type="match status" value="1"/>
</dbReference>
<keyword evidence="4 6" id="KW-0831">Ubiquinone biosynthesis</keyword>
<comment type="caution">
    <text evidence="7">The sequence shown here is derived from an EMBL/GenBank/DDBJ whole genome shotgun (WGS) entry which is preliminary data.</text>
</comment>
<dbReference type="NCBIfam" id="NF001240">
    <property type="entry name" value="PRK00216.1-1"/>
    <property type="match status" value="1"/>
</dbReference>
<dbReference type="GO" id="GO:0009234">
    <property type="term" value="P:menaquinone biosynthetic process"/>
    <property type="evidence" value="ECO:0007669"/>
    <property type="project" value="UniProtKB-UniRule"/>
</dbReference>
<dbReference type="Pfam" id="PF01209">
    <property type="entry name" value="Ubie_methyltran"/>
    <property type="match status" value="1"/>
</dbReference>
<evidence type="ECO:0000256" key="1">
    <source>
        <dbReference type="ARBA" id="ARBA00022428"/>
    </source>
</evidence>
<evidence type="ECO:0000256" key="5">
    <source>
        <dbReference type="ARBA" id="ARBA00022691"/>
    </source>
</evidence>
<dbReference type="GO" id="GO:0032259">
    <property type="term" value="P:methylation"/>
    <property type="evidence" value="ECO:0007669"/>
    <property type="project" value="UniProtKB-KW"/>
</dbReference>
<dbReference type="PANTHER" id="PTHR43591">
    <property type="entry name" value="METHYLTRANSFERASE"/>
    <property type="match status" value="1"/>
</dbReference>
<evidence type="ECO:0000313" key="8">
    <source>
        <dbReference type="Proteomes" id="UP000286806"/>
    </source>
</evidence>
<comment type="function">
    <text evidence="6">Methyltransferase required for the conversion of demethylmenaquinol (DMKH2) to menaquinol (MKH2) and the conversion of 2-polyprenyl-6-methoxy-1,4-benzoquinol (DDMQH2) to 2-polyprenyl-3-methyl-6-methoxy-1,4-benzoquinol (DMQH2).</text>
</comment>
<proteinExistence type="inferred from homology"/>
<dbReference type="CDD" id="cd02440">
    <property type="entry name" value="AdoMet_MTases"/>
    <property type="match status" value="1"/>
</dbReference>
<dbReference type="PROSITE" id="PS01183">
    <property type="entry name" value="UBIE_1"/>
    <property type="match status" value="1"/>
</dbReference>
<dbReference type="SUPFAM" id="SSF53335">
    <property type="entry name" value="S-adenosyl-L-methionine-dependent methyltransferases"/>
    <property type="match status" value="1"/>
</dbReference>
<evidence type="ECO:0000256" key="6">
    <source>
        <dbReference type="HAMAP-Rule" id="MF_01813"/>
    </source>
</evidence>
<accession>A0A401JCP4</accession>
<dbReference type="InterPro" id="IPR023576">
    <property type="entry name" value="UbiE/COQ5_MeTrFase_CS"/>
</dbReference>
<dbReference type="UniPathway" id="UPA00079">
    <property type="reaction ID" value="UER00169"/>
</dbReference>
<dbReference type="InterPro" id="IPR029063">
    <property type="entry name" value="SAM-dependent_MTases_sf"/>
</dbReference>
<feature type="binding site" evidence="6">
    <location>
        <begin position="129"/>
        <end position="130"/>
    </location>
    <ligand>
        <name>S-adenosyl-L-methionine</name>
        <dbReference type="ChEBI" id="CHEBI:59789"/>
    </ligand>
</feature>
<dbReference type="HAMAP" id="MF_01813">
    <property type="entry name" value="MenG_UbiE_methyltr"/>
    <property type="match status" value="1"/>
</dbReference>
<gene>
    <name evidence="6" type="primary">ubiE</name>
    <name evidence="7" type="ORF">SFMTTN_1161</name>
</gene>
<dbReference type="PROSITE" id="PS01184">
    <property type="entry name" value="UBIE_2"/>
    <property type="match status" value="1"/>
</dbReference>
<reference evidence="7 8" key="1">
    <citation type="journal article" date="2019" name="Front. Microbiol.">
        <title>Genomes of Neutrophilic Sulfur-Oxidizing Chemolithoautotrophs Representing 9 Proteobacterial Species From 8 Genera.</title>
        <authorList>
            <person name="Watanabe T."/>
            <person name="Kojima H."/>
            <person name="Umezawa K."/>
            <person name="Hori C."/>
            <person name="Takasuka T.E."/>
            <person name="Kato Y."/>
            <person name="Fukui M."/>
        </authorList>
    </citation>
    <scope>NUCLEOTIDE SEQUENCE [LARGE SCALE GENOMIC DNA]</scope>
    <source>
        <strain evidence="7 8">TTN</strain>
    </source>
</reference>
<comment type="catalytic activity">
    <reaction evidence="6">
        <text>a 2-methoxy-6-(all-trans-polyprenyl)benzene-1,4-diol + S-adenosyl-L-methionine = a 5-methoxy-2-methyl-3-(all-trans-polyprenyl)benzene-1,4-diol + S-adenosyl-L-homocysteine + H(+)</text>
        <dbReference type="Rhea" id="RHEA:28286"/>
        <dbReference type="Rhea" id="RHEA-COMP:10858"/>
        <dbReference type="Rhea" id="RHEA-COMP:10859"/>
        <dbReference type="ChEBI" id="CHEBI:15378"/>
        <dbReference type="ChEBI" id="CHEBI:57856"/>
        <dbReference type="ChEBI" id="CHEBI:59789"/>
        <dbReference type="ChEBI" id="CHEBI:84166"/>
        <dbReference type="ChEBI" id="CHEBI:84167"/>
        <dbReference type="EC" id="2.1.1.201"/>
    </reaction>
</comment>
<evidence type="ECO:0000313" key="7">
    <source>
        <dbReference type="EMBL" id="GBL45354.1"/>
    </source>
</evidence>
<comment type="caution">
    <text evidence="6">Lacks conserved residue(s) required for the propagation of feature annotation.</text>
</comment>
<dbReference type="Gene3D" id="3.40.50.150">
    <property type="entry name" value="Vaccinia Virus protein VP39"/>
    <property type="match status" value="1"/>
</dbReference>
<dbReference type="AlphaFoldDB" id="A0A401JCP4"/>
<comment type="pathway">
    <text evidence="6">Cofactor biosynthesis; ubiquinone biosynthesis.</text>
</comment>